<dbReference type="AlphaFoldDB" id="A0A5D0UBZ7"/>
<proteinExistence type="inferred from homology"/>
<name>A0A5D0UBZ7_9ACTN</name>
<dbReference type="PROSITE" id="PS00070">
    <property type="entry name" value="ALDEHYDE_DEHYDR_CYS"/>
    <property type="match status" value="1"/>
</dbReference>
<dbReference type="FunFam" id="3.40.605.10:FF:000007">
    <property type="entry name" value="NAD/NADP-dependent betaine aldehyde dehydrogenase"/>
    <property type="match status" value="1"/>
</dbReference>
<dbReference type="InterPro" id="IPR016162">
    <property type="entry name" value="Ald_DH_N"/>
</dbReference>
<sequence length="487" mass="51305">MTIYDHRWASAGALDPFAVHDPADGTEIASVRPHTSAEIDAAIDRLAGAQRGWAARPAAERARALISAADALRADAEELARIETRENGKPLDQAMGDVFAGIGLFDFFAGAITAERGQARHTPFSLDTTRLVPFGVVAAIIPFNWPPIHTAGKLAPALAAGNAVLLKPGPQTPMTPTRMCEIIAAALPDPVVEVVHGGADQGAYLAAHEGVRKVAFTGSPGAGREIIKAAATHFTPTLMELGGKNCLIVCADADMDDAVAWAIEGAFFNQGEACTAASRILVHRSRHEEFLAGFAAATRKLVVGRGSDPGTHVGPVVTAEQRDRVQRYLDIGAAEGARVVATAPVPSDPALAGGYWVAPTVLDGVTGDMRVAREEIFGPVTCVMTFTDDDEAVEIANGTEFGLIAGVFSADIARAVSICDRLDVGMTLVNNYNRALTGSPFGGTKASGYGREHWLGTLEEYGYPRLLRVPNGHQPVPRWATIEGIVP</sequence>
<dbReference type="PANTHER" id="PTHR11699">
    <property type="entry name" value="ALDEHYDE DEHYDROGENASE-RELATED"/>
    <property type="match status" value="1"/>
</dbReference>
<dbReference type="InterPro" id="IPR015590">
    <property type="entry name" value="Aldehyde_DH_dom"/>
</dbReference>
<comment type="similarity">
    <text evidence="1">Belongs to the aldehyde dehydrogenase family.</text>
</comment>
<gene>
    <name evidence="4" type="ORF">FXF65_11240</name>
</gene>
<dbReference type="Proteomes" id="UP000322634">
    <property type="component" value="Unassembled WGS sequence"/>
</dbReference>
<keyword evidence="2" id="KW-0560">Oxidoreductase</keyword>
<dbReference type="FunFam" id="3.40.309.10:FF:000012">
    <property type="entry name" value="Betaine aldehyde dehydrogenase"/>
    <property type="match status" value="1"/>
</dbReference>
<comment type="caution">
    <text evidence="4">The sequence shown here is derived from an EMBL/GenBank/DDBJ whole genome shotgun (WGS) entry which is preliminary data.</text>
</comment>
<evidence type="ECO:0000313" key="4">
    <source>
        <dbReference type="EMBL" id="TYC15908.1"/>
    </source>
</evidence>
<dbReference type="RefSeq" id="WP_148349703.1">
    <property type="nucleotide sequence ID" value="NZ_JBHSBF010000009.1"/>
</dbReference>
<dbReference type="SUPFAM" id="SSF53720">
    <property type="entry name" value="ALDH-like"/>
    <property type="match status" value="1"/>
</dbReference>
<evidence type="ECO:0000256" key="2">
    <source>
        <dbReference type="ARBA" id="ARBA00023002"/>
    </source>
</evidence>
<dbReference type="CDD" id="cd07078">
    <property type="entry name" value="ALDH"/>
    <property type="match status" value="1"/>
</dbReference>
<reference evidence="4 5" key="1">
    <citation type="submission" date="2019-08" db="EMBL/GenBank/DDBJ databases">
        <title>Actinomadura sp. nov. CYP1-5 isolated from mountain soil.</title>
        <authorList>
            <person name="Songsumanus A."/>
            <person name="Kuncharoen N."/>
            <person name="Kudo T."/>
            <person name="Yuki M."/>
            <person name="Igarashi Y."/>
            <person name="Tanasupawat S."/>
        </authorList>
    </citation>
    <scope>NUCLEOTIDE SEQUENCE [LARGE SCALE GENOMIC DNA]</scope>
    <source>
        <strain evidence="4 5">GKU157</strain>
    </source>
</reference>
<accession>A0A5D0UBZ7</accession>
<dbReference type="OrthoDB" id="6882680at2"/>
<dbReference type="Pfam" id="PF00171">
    <property type="entry name" value="Aldedh"/>
    <property type="match status" value="1"/>
</dbReference>
<feature type="domain" description="Aldehyde dehydrogenase" evidence="3">
    <location>
        <begin position="10"/>
        <end position="461"/>
    </location>
</feature>
<evidence type="ECO:0000256" key="1">
    <source>
        <dbReference type="ARBA" id="ARBA00009986"/>
    </source>
</evidence>
<protein>
    <submittedName>
        <fullName evidence="4">Aldehyde dehydrogenase</fullName>
    </submittedName>
</protein>
<dbReference type="Gene3D" id="3.40.309.10">
    <property type="entry name" value="Aldehyde Dehydrogenase, Chain A, domain 2"/>
    <property type="match status" value="1"/>
</dbReference>
<keyword evidence="5" id="KW-1185">Reference proteome</keyword>
<evidence type="ECO:0000313" key="5">
    <source>
        <dbReference type="Proteomes" id="UP000322634"/>
    </source>
</evidence>
<dbReference type="InterPro" id="IPR016163">
    <property type="entry name" value="Ald_DH_C"/>
</dbReference>
<evidence type="ECO:0000259" key="3">
    <source>
        <dbReference type="Pfam" id="PF00171"/>
    </source>
</evidence>
<dbReference type="InterPro" id="IPR016160">
    <property type="entry name" value="Ald_DH_CS_CYS"/>
</dbReference>
<dbReference type="GO" id="GO:0016620">
    <property type="term" value="F:oxidoreductase activity, acting on the aldehyde or oxo group of donors, NAD or NADP as acceptor"/>
    <property type="evidence" value="ECO:0007669"/>
    <property type="project" value="InterPro"/>
</dbReference>
<dbReference type="InterPro" id="IPR016161">
    <property type="entry name" value="Ald_DH/histidinol_DH"/>
</dbReference>
<organism evidence="4 5">
    <name type="scientific">Actinomadura syzygii</name>
    <dbReference type="NCBI Taxonomy" id="1427538"/>
    <lineage>
        <taxon>Bacteria</taxon>
        <taxon>Bacillati</taxon>
        <taxon>Actinomycetota</taxon>
        <taxon>Actinomycetes</taxon>
        <taxon>Streptosporangiales</taxon>
        <taxon>Thermomonosporaceae</taxon>
        <taxon>Actinomadura</taxon>
    </lineage>
</organism>
<dbReference type="Gene3D" id="3.40.605.10">
    <property type="entry name" value="Aldehyde Dehydrogenase, Chain A, domain 1"/>
    <property type="match status" value="1"/>
</dbReference>
<dbReference type="EMBL" id="VSFF01000004">
    <property type="protein sequence ID" value="TYC15908.1"/>
    <property type="molecule type" value="Genomic_DNA"/>
</dbReference>